<reference evidence="1 2" key="1">
    <citation type="submission" date="2023-03" db="EMBL/GenBank/DDBJ databases">
        <title>High recombination rates correlate with genetic variation in Cardiocondyla obscurior ants.</title>
        <authorList>
            <person name="Errbii M."/>
        </authorList>
    </citation>
    <scope>NUCLEOTIDE SEQUENCE [LARGE SCALE GENOMIC DNA]</scope>
    <source>
        <strain evidence="1">Alpha-2009</strain>
        <tissue evidence="1">Whole body</tissue>
    </source>
</reference>
<comment type="caution">
    <text evidence="1">The sequence shown here is derived from an EMBL/GenBank/DDBJ whole genome shotgun (WGS) entry which is preliminary data.</text>
</comment>
<dbReference type="EMBL" id="JADYXP020000004">
    <property type="protein sequence ID" value="KAL0126061.1"/>
    <property type="molecule type" value="Genomic_DNA"/>
</dbReference>
<protein>
    <submittedName>
        <fullName evidence="1">Uncharacterized protein</fullName>
    </submittedName>
</protein>
<evidence type="ECO:0000313" key="2">
    <source>
        <dbReference type="Proteomes" id="UP001430953"/>
    </source>
</evidence>
<proteinExistence type="predicted"/>
<dbReference type="Proteomes" id="UP001430953">
    <property type="component" value="Unassembled WGS sequence"/>
</dbReference>
<dbReference type="AlphaFoldDB" id="A0AAW2GIW9"/>
<evidence type="ECO:0000313" key="1">
    <source>
        <dbReference type="EMBL" id="KAL0126061.1"/>
    </source>
</evidence>
<name>A0AAW2GIW9_9HYME</name>
<organism evidence="1 2">
    <name type="scientific">Cardiocondyla obscurior</name>
    <dbReference type="NCBI Taxonomy" id="286306"/>
    <lineage>
        <taxon>Eukaryota</taxon>
        <taxon>Metazoa</taxon>
        <taxon>Ecdysozoa</taxon>
        <taxon>Arthropoda</taxon>
        <taxon>Hexapoda</taxon>
        <taxon>Insecta</taxon>
        <taxon>Pterygota</taxon>
        <taxon>Neoptera</taxon>
        <taxon>Endopterygota</taxon>
        <taxon>Hymenoptera</taxon>
        <taxon>Apocrita</taxon>
        <taxon>Aculeata</taxon>
        <taxon>Formicoidea</taxon>
        <taxon>Formicidae</taxon>
        <taxon>Myrmicinae</taxon>
        <taxon>Cardiocondyla</taxon>
    </lineage>
</organism>
<keyword evidence="2" id="KW-1185">Reference proteome</keyword>
<gene>
    <name evidence="1" type="ORF">PUN28_004873</name>
</gene>
<sequence>MYKQAIKSFLKNTCNRDAAKNSITRNEGKNLVIGTLRTELRHVKVLATKIDNVPDFLEYVRKITEDSIEVRKNDNNARLHFRKTVTGKNHTNSDKRSKSAINNLEEENTSERAAEVTANSSALVDTGSPVNLMRKSVYENKFCDRDWIISIGTIFLLLCIELDYVI</sequence>
<accession>A0AAW2GIW9</accession>